<dbReference type="EMBL" id="JAGDYL010000002">
    <property type="protein sequence ID" value="MBO1804121.1"/>
    <property type="molecule type" value="Genomic_DNA"/>
</dbReference>
<dbReference type="RefSeq" id="WP_208044617.1">
    <property type="nucleotide sequence ID" value="NZ_JAGDYL010000002.1"/>
</dbReference>
<dbReference type="GO" id="GO:0003700">
    <property type="term" value="F:DNA-binding transcription factor activity"/>
    <property type="evidence" value="ECO:0007669"/>
    <property type="project" value="InterPro"/>
</dbReference>
<dbReference type="InterPro" id="IPR001845">
    <property type="entry name" value="HTH_ArsR_DNA-bd_dom"/>
</dbReference>
<dbReference type="Proteomes" id="UP000664398">
    <property type="component" value="Unassembled WGS sequence"/>
</dbReference>
<accession>A0A939LU22</accession>
<dbReference type="PANTHER" id="PTHR38600:SF2">
    <property type="entry name" value="SLL0088 PROTEIN"/>
    <property type="match status" value="1"/>
</dbReference>
<dbReference type="PANTHER" id="PTHR38600">
    <property type="entry name" value="TRANSCRIPTIONAL REGULATORY PROTEIN"/>
    <property type="match status" value="1"/>
</dbReference>
<evidence type="ECO:0000259" key="2">
    <source>
        <dbReference type="PROSITE" id="PS50987"/>
    </source>
</evidence>
<dbReference type="InterPro" id="IPR036390">
    <property type="entry name" value="WH_DNA-bd_sf"/>
</dbReference>
<feature type="domain" description="HTH arsR-type" evidence="2">
    <location>
        <begin position="1"/>
        <end position="93"/>
    </location>
</feature>
<reference evidence="3" key="1">
    <citation type="submission" date="2021-03" db="EMBL/GenBank/DDBJ databases">
        <title>Leucobacter chromiisoli sp. nov., isolated from chromium-containing soil of chemical plant.</title>
        <authorList>
            <person name="Xu Z."/>
        </authorList>
    </citation>
    <scope>NUCLEOTIDE SEQUENCE</scope>
    <source>
        <strain evidence="3">A2</strain>
    </source>
</reference>
<dbReference type="SMART" id="SM00418">
    <property type="entry name" value="HTH_ARSR"/>
    <property type="match status" value="1"/>
</dbReference>
<dbReference type="Pfam" id="PF01022">
    <property type="entry name" value="HTH_5"/>
    <property type="match status" value="1"/>
</dbReference>
<dbReference type="CDD" id="cd00090">
    <property type="entry name" value="HTH_ARSR"/>
    <property type="match status" value="1"/>
</dbReference>
<dbReference type="InterPro" id="IPR011991">
    <property type="entry name" value="ArsR-like_HTH"/>
</dbReference>
<dbReference type="PROSITE" id="PS50987">
    <property type="entry name" value="HTH_ARSR_2"/>
    <property type="match status" value="1"/>
</dbReference>
<feature type="region of interest" description="Disordered" evidence="1">
    <location>
        <begin position="109"/>
        <end position="129"/>
    </location>
</feature>
<evidence type="ECO:0000256" key="1">
    <source>
        <dbReference type="SAM" id="MobiDB-lite"/>
    </source>
</evidence>
<name>A0A939LU22_9MICO</name>
<gene>
    <name evidence="3" type="ORF">J4H91_02155</name>
</gene>
<comment type="caution">
    <text evidence="3">The sequence shown here is derived from an EMBL/GenBank/DDBJ whole genome shotgun (WGS) entry which is preliminary data.</text>
</comment>
<proteinExistence type="predicted"/>
<evidence type="ECO:0000313" key="4">
    <source>
        <dbReference type="Proteomes" id="UP000664398"/>
    </source>
</evidence>
<feature type="compositionally biased region" description="Basic and acidic residues" evidence="1">
    <location>
        <begin position="109"/>
        <end position="118"/>
    </location>
</feature>
<dbReference type="Gene3D" id="1.10.10.10">
    <property type="entry name" value="Winged helix-like DNA-binding domain superfamily/Winged helix DNA-binding domain"/>
    <property type="match status" value="1"/>
</dbReference>
<dbReference type="SUPFAM" id="SSF46785">
    <property type="entry name" value="Winged helix' DNA-binding domain"/>
    <property type="match status" value="1"/>
</dbReference>
<dbReference type="NCBIfam" id="NF033788">
    <property type="entry name" value="HTH_metalloreg"/>
    <property type="match status" value="1"/>
</dbReference>
<sequence length="129" mass="14369">MVASDSLSLVFAALADPTRREILSRLAEGPATVGEVAAPFSVSAPAISQHLKVLERAGLVSRTAQAQWRTLTMRAEPLDEASAWVEQHRREWNLRLDVLEKHLETMKTMRTSETEKTRSMIPDAEEAES</sequence>
<keyword evidence="4" id="KW-1185">Reference proteome</keyword>
<dbReference type="InterPro" id="IPR036388">
    <property type="entry name" value="WH-like_DNA-bd_sf"/>
</dbReference>
<dbReference type="AlphaFoldDB" id="A0A939LU22"/>
<protein>
    <submittedName>
        <fullName evidence="3">Winged helix-turn-helix transcriptional regulator</fullName>
    </submittedName>
</protein>
<dbReference type="PRINTS" id="PR00778">
    <property type="entry name" value="HTHARSR"/>
</dbReference>
<evidence type="ECO:0000313" key="3">
    <source>
        <dbReference type="EMBL" id="MBO1804121.1"/>
    </source>
</evidence>
<organism evidence="3 4">
    <name type="scientific">Leucobacter ruminantium</name>
    <dbReference type="NCBI Taxonomy" id="1289170"/>
    <lineage>
        <taxon>Bacteria</taxon>
        <taxon>Bacillati</taxon>
        <taxon>Actinomycetota</taxon>
        <taxon>Actinomycetes</taxon>
        <taxon>Micrococcales</taxon>
        <taxon>Microbacteriaceae</taxon>
        <taxon>Leucobacter</taxon>
    </lineage>
</organism>